<name>A0ABM3JKA4_BACDO</name>
<sequence>MDHPQLPAISEEEFAAEIELFDKAKDPDEVDRLLSRWLIMYLPKPRNALDQEPQEIKKIRITYTDKMNKLAKIYRRIMEHQRNITVRKVLLEQRQLTVPTSNPYATPAGPNASRPSVIKLAVGSNGGQHTAPRITYNGNYNSTIRNAVINGVEAQPNSSMDGIQSIAAYETVATSSGTSHVTSSTTMQMPILTNRVENNRPSSTSTSLMAATQSMTTSIPTENNTNVRNLTNNGQAIQSTNTMETIGSVAAYETVATSTGSSIGISNAMEIDRTASTSTAALAFTQPEISSITMRMPIVHNSIRFGNAAENDRITSTPTFTPPPPAASSLPMRIPNLPSTSSSSVTAPPAHSTGTPIFNPPRPAASSTPMQTQNLPPTDDCKYTVIGPNGTTVSSKQFKRISFKLPSTATRNLLCLVFSEYVLAKNTLSGKPSPAFKNRERPLKGQLDPDKVSDIIYCVRKNTTLSEKNVRTIITTKCADSTKKMRRLSQPPKTIE</sequence>
<dbReference type="PANTHER" id="PTHR35346:SF1">
    <property type="entry name" value="BEN DOMAIN-CONTAINING PROTEIN 6"/>
    <property type="match status" value="1"/>
</dbReference>
<feature type="compositionally biased region" description="Low complexity" evidence="6">
    <location>
        <begin position="338"/>
        <end position="353"/>
    </location>
</feature>
<evidence type="ECO:0000256" key="6">
    <source>
        <dbReference type="SAM" id="MobiDB-lite"/>
    </source>
</evidence>
<proteinExistence type="predicted"/>
<dbReference type="InterPro" id="IPR018379">
    <property type="entry name" value="BEN_domain"/>
</dbReference>
<keyword evidence="5" id="KW-0539">Nucleus</keyword>
<evidence type="ECO:0000256" key="1">
    <source>
        <dbReference type="ARBA" id="ARBA00004123"/>
    </source>
</evidence>
<evidence type="ECO:0000313" key="9">
    <source>
        <dbReference type="RefSeq" id="XP_049309670.1"/>
    </source>
</evidence>
<dbReference type="PANTHER" id="PTHR35346">
    <property type="entry name" value="BEN DOMAIN-CONTAINING PROTEIN 6"/>
    <property type="match status" value="1"/>
</dbReference>
<evidence type="ECO:0000313" key="8">
    <source>
        <dbReference type="Proteomes" id="UP001652620"/>
    </source>
</evidence>
<dbReference type="GeneID" id="105229677"/>
<accession>A0ABM3JKA4</accession>
<reference evidence="9" key="1">
    <citation type="submission" date="2025-08" db="UniProtKB">
        <authorList>
            <consortium name="RefSeq"/>
        </authorList>
    </citation>
    <scope>IDENTIFICATION</scope>
    <source>
        <tissue evidence="9">Adult</tissue>
    </source>
</reference>
<dbReference type="Pfam" id="PF10523">
    <property type="entry name" value="BEN"/>
    <property type="match status" value="1"/>
</dbReference>
<keyword evidence="4" id="KW-0804">Transcription</keyword>
<keyword evidence="3" id="KW-0805">Transcription regulation</keyword>
<keyword evidence="8" id="KW-1185">Reference proteome</keyword>
<organism evidence="8 9">
    <name type="scientific">Bactrocera dorsalis</name>
    <name type="common">Oriental fruit fly</name>
    <name type="synonym">Dacus dorsalis</name>
    <dbReference type="NCBI Taxonomy" id="27457"/>
    <lineage>
        <taxon>Eukaryota</taxon>
        <taxon>Metazoa</taxon>
        <taxon>Ecdysozoa</taxon>
        <taxon>Arthropoda</taxon>
        <taxon>Hexapoda</taxon>
        <taxon>Insecta</taxon>
        <taxon>Pterygota</taxon>
        <taxon>Neoptera</taxon>
        <taxon>Endopterygota</taxon>
        <taxon>Diptera</taxon>
        <taxon>Brachycera</taxon>
        <taxon>Muscomorpha</taxon>
        <taxon>Tephritoidea</taxon>
        <taxon>Tephritidae</taxon>
        <taxon>Bactrocera</taxon>
        <taxon>Bactrocera</taxon>
    </lineage>
</organism>
<evidence type="ECO:0000256" key="4">
    <source>
        <dbReference type="ARBA" id="ARBA00023163"/>
    </source>
</evidence>
<feature type="region of interest" description="Disordered" evidence="6">
    <location>
        <begin position="336"/>
        <end position="373"/>
    </location>
</feature>
<evidence type="ECO:0000256" key="2">
    <source>
        <dbReference type="ARBA" id="ARBA00022491"/>
    </source>
</evidence>
<dbReference type="PROSITE" id="PS51457">
    <property type="entry name" value="BEN"/>
    <property type="match status" value="1"/>
</dbReference>
<evidence type="ECO:0000256" key="5">
    <source>
        <dbReference type="ARBA" id="ARBA00023242"/>
    </source>
</evidence>
<dbReference type="Proteomes" id="UP001652620">
    <property type="component" value="Chromosome 3"/>
</dbReference>
<gene>
    <name evidence="9" type="primary">LOC105229677</name>
</gene>
<keyword evidence="2" id="KW-0678">Repressor</keyword>
<dbReference type="RefSeq" id="XP_049309670.1">
    <property type="nucleotide sequence ID" value="XM_049453713.1"/>
</dbReference>
<dbReference type="InterPro" id="IPR037496">
    <property type="entry name" value="BEND6-like"/>
</dbReference>
<evidence type="ECO:0000259" key="7">
    <source>
        <dbReference type="PROSITE" id="PS51457"/>
    </source>
</evidence>
<dbReference type="SMART" id="SM01025">
    <property type="entry name" value="BEN"/>
    <property type="match status" value="1"/>
</dbReference>
<evidence type="ECO:0000256" key="3">
    <source>
        <dbReference type="ARBA" id="ARBA00023015"/>
    </source>
</evidence>
<protein>
    <submittedName>
        <fullName evidence="9">Uncharacterized protein LOC105229677 isoform X2</fullName>
    </submittedName>
</protein>
<feature type="domain" description="BEN" evidence="7">
    <location>
        <begin position="388"/>
        <end position="485"/>
    </location>
</feature>
<comment type="subcellular location">
    <subcellularLocation>
        <location evidence="1">Nucleus</location>
    </subcellularLocation>
</comment>
<dbReference type="Gene3D" id="1.10.10.2590">
    <property type="entry name" value="BEN domain"/>
    <property type="match status" value="1"/>
</dbReference>